<dbReference type="EC" id="5.6.2.3" evidence="1"/>
<keyword evidence="1" id="KW-0233">DNA recombination</keyword>
<evidence type="ECO:0000259" key="4">
    <source>
        <dbReference type="Pfam" id="PF21530"/>
    </source>
</evidence>
<dbReference type="FunFam" id="3.40.50.300:FF:002884">
    <property type="entry name" value="ATP-dependent DNA helicase"/>
    <property type="match status" value="1"/>
</dbReference>
<keyword evidence="6" id="KW-1185">Reference proteome</keyword>
<dbReference type="Proteomes" id="UP001341281">
    <property type="component" value="Chromosome 10"/>
</dbReference>
<dbReference type="Pfam" id="PF14214">
    <property type="entry name" value="Helitron_like_N"/>
    <property type="match status" value="1"/>
</dbReference>
<keyword evidence="1" id="KW-0234">DNA repair</keyword>
<keyword evidence="1" id="KW-0227">DNA damage</keyword>
<gene>
    <name evidence="5" type="ORF">U9M48_044437</name>
</gene>
<evidence type="ECO:0000259" key="3">
    <source>
        <dbReference type="Pfam" id="PF14214"/>
    </source>
</evidence>
<evidence type="ECO:0000313" key="5">
    <source>
        <dbReference type="EMBL" id="WVZ99087.1"/>
    </source>
</evidence>
<dbReference type="Pfam" id="PF21530">
    <property type="entry name" value="Pif1_2B_dom"/>
    <property type="match status" value="1"/>
</dbReference>
<name>A0AAQ3XJK9_PASNO</name>
<proteinExistence type="inferred from homology"/>
<keyword evidence="1" id="KW-0547">Nucleotide-binding</keyword>
<feature type="domain" description="DNA helicase Pif1-like 2B" evidence="4">
    <location>
        <begin position="1169"/>
        <end position="1213"/>
    </location>
</feature>
<feature type="non-terminal residue" evidence="5">
    <location>
        <position position="1"/>
    </location>
</feature>
<evidence type="ECO:0000259" key="2">
    <source>
        <dbReference type="Pfam" id="PF05970"/>
    </source>
</evidence>
<dbReference type="EMBL" id="CP144754">
    <property type="protein sequence ID" value="WVZ99087.1"/>
    <property type="molecule type" value="Genomic_DNA"/>
</dbReference>
<keyword evidence="1" id="KW-0347">Helicase</keyword>
<feature type="domain" description="Helitron helicase-like" evidence="3">
    <location>
        <begin position="300"/>
        <end position="482"/>
    </location>
</feature>
<dbReference type="InterPro" id="IPR025476">
    <property type="entry name" value="Helitron_helicase-like"/>
</dbReference>
<dbReference type="GO" id="GO:0043139">
    <property type="term" value="F:5'-3' DNA helicase activity"/>
    <property type="evidence" value="ECO:0007669"/>
    <property type="project" value="UniProtKB-EC"/>
</dbReference>
<dbReference type="Pfam" id="PF05970">
    <property type="entry name" value="PIF1"/>
    <property type="match status" value="1"/>
</dbReference>
<evidence type="ECO:0000256" key="1">
    <source>
        <dbReference type="RuleBase" id="RU363044"/>
    </source>
</evidence>
<dbReference type="GO" id="GO:0006310">
    <property type="term" value="P:DNA recombination"/>
    <property type="evidence" value="ECO:0007669"/>
    <property type="project" value="UniProtKB-KW"/>
</dbReference>
<protein>
    <recommendedName>
        <fullName evidence="1">ATP-dependent DNA helicase</fullName>
        <ecNumber evidence="1">5.6.2.3</ecNumber>
    </recommendedName>
</protein>
<comment type="similarity">
    <text evidence="1">Belongs to the helicase family.</text>
</comment>
<dbReference type="GO" id="GO:0005524">
    <property type="term" value="F:ATP binding"/>
    <property type="evidence" value="ECO:0007669"/>
    <property type="project" value="UniProtKB-KW"/>
</dbReference>
<comment type="catalytic activity">
    <reaction evidence="1">
        <text>ATP + H2O = ADP + phosphate + H(+)</text>
        <dbReference type="Rhea" id="RHEA:13065"/>
        <dbReference type="ChEBI" id="CHEBI:15377"/>
        <dbReference type="ChEBI" id="CHEBI:15378"/>
        <dbReference type="ChEBI" id="CHEBI:30616"/>
        <dbReference type="ChEBI" id="CHEBI:43474"/>
        <dbReference type="ChEBI" id="CHEBI:456216"/>
        <dbReference type="EC" id="5.6.2.3"/>
    </reaction>
</comment>
<feature type="domain" description="DNA helicase Pif1-like DEAD-box helicase" evidence="2">
    <location>
        <begin position="846"/>
        <end position="1068"/>
    </location>
</feature>
<keyword evidence="1" id="KW-0067">ATP-binding</keyword>
<evidence type="ECO:0000313" key="6">
    <source>
        <dbReference type="Proteomes" id="UP001341281"/>
    </source>
</evidence>
<dbReference type="CDD" id="cd18809">
    <property type="entry name" value="SF1_C_RecD"/>
    <property type="match status" value="1"/>
</dbReference>
<accession>A0AAQ3XJK9</accession>
<dbReference type="InterPro" id="IPR027417">
    <property type="entry name" value="P-loop_NTPase"/>
</dbReference>
<dbReference type="PANTHER" id="PTHR10492:SF90">
    <property type="entry name" value="ATP-DEPENDENT DNA HELICASE"/>
    <property type="match status" value="1"/>
</dbReference>
<dbReference type="SUPFAM" id="SSF52540">
    <property type="entry name" value="P-loop containing nucleoside triphosphate hydrolases"/>
    <property type="match status" value="2"/>
</dbReference>
<dbReference type="InterPro" id="IPR049163">
    <property type="entry name" value="Pif1-like_2B_dom"/>
</dbReference>
<organism evidence="5 6">
    <name type="scientific">Paspalum notatum var. saurae</name>
    <dbReference type="NCBI Taxonomy" id="547442"/>
    <lineage>
        <taxon>Eukaryota</taxon>
        <taxon>Viridiplantae</taxon>
        <taxon>Streptophyta</taxon>
        <taxon>Embryophyta</taxon>
        <taxon>Tracheophyta</taxon>
        <taxon>Spermatophyta</taxon>
        <taxon>Magnoliopsida</taxon>
        <taxon>Liliopsida</taxon>
        <taxon>Poales</taxon>
        <taxon>Poaceae</taxon>
        <taxon>PACMAD clade</taxon>
        <taxon>Panicoideae</taxon>
        <taxon>Andropogonodae</taxon>
        <taxon>Paspaleae</taxon>
        <taxon>Paspalinae</taxon>
        <taxon>Paspalum</taxon>
    </lineage>
</organism>
<comment type="cofactor">
    <cofactor evidence="1">
        <name>Mg(2+)</name>
        <dbReference type="ChEBI" id="CHEBI:18420"/>
    </cofactor>
</comment>
<dbReference type="PANTHER" id="PTHR10492">
    <property type="match status" value="1"/>
</dbReference>
<reference evidence="5 6" key="1">
    <citation type="submission" date="2024-02" db="EMBL/GenBank/DDBJ databases">
        <title>High-quality chromosome-scale genome assembly of Pensacola bahiagrass (Paspalum notatum Flugge var. saurae).</title>
        <authorList>
            <person name="Vega J.M."/>
            <person name="Podio M."/>
            <person name="Orjuela J."/>
            <person name="Siena L.A."/>
            <person name="Pessino S.C."/>
            <person name="Combes M.C."/>
            <person name="Mariac C."/>
            <person name="Albertini E."/>
            <person name="Pupilli F."/>
            <person name="Ortiz J.P.A."/>
            <person name="Leblanc O."/>
        </authorList>
    </citation>
    <scope>NUCLEOTIDE SEQUENCE [LARGE SCALE GENOMIC DNA]</scope>
    <source>
        <strain evidence="5">R1</strain>
        <tissue evidence="5">Leaf</tissue>
    </source>
</reference>
<dbReference type="GO" id="GO:0006281">
    <property type="term" value="P:DNA repair"/>
    <property type="evidence" value="ECO:0007669"/>
    <property type="project" value="UniProtKB-KW"/>
</dbReference>
<dbReference type="GO" id="GO:0000723">
    <property type="term" value="P:telomere maintenance"/>
    <property type="evidence" value="ECO:0007669"/>
    <property type="project" value="InterPro"/>
</dbReference>
<dbReference type="GO" id="GO:0016787">
    <property type="term" value="F:hydrolase activity"/>
    <property type="evidence" value="ECO:0007669"/>
    <property type="project" value="UniProtKB-KW"/>
</dbReference>
<dbReference type="Gene3D" id="3.40.50.300">
    <property type="entry name" value="P-loop containing nucleotide triphosphate hydrolases"/>
    <property type="match status" value="2"/>
</dbReference>
<keyword evidence="1" id="KW-0378">Hydrolase</keyword>
<dbReference type="InterPro" id="IPR010285">
    <property type="entry name" value="DNA_helicase_pif1-like_DEAD"/>
</dbReference>
<sequence>TYPGRSSYGPPEYKCPHCHALFWFQERVKSDSQISSGKMFYNNCCRGGRIKIPPFLPRPEPLASLATFDGGPRSKKFMKHIREYNCLFAFTSMGTNIDRSINDGRGPPIFKISGQVHHRIGSMLPADGGPPKFIQLYIYDTAHEIQNRLTAIGSVDRPRDDLAPKNVEALAQMLDLHNPFAKKFRLARDRLADHGDENFVIRIVGAREGDPVQYNMPTTDQLAMLVVGDFTLDTFKRDIVIEARSGQLQRISALHPAYMALQYPLLFPYGERGFQIGVFYEGDLSTSTNARSKITPQDYYCCLFHYKPDQPNPYLCYGNLSAQAKVDARACIDENRLWFVLNNQKKLRSESIQGIVDAVGRGCVDGAEMGKHIVLPATHTGGRRYMIQNYHDGIAICRVHGPPDFFTTFTCNAKWPEIAEAIALHPGQKPSDRADMVVRVYNMKLEELMQDVRDGTAFGPVSAVLHTVEFQKRGLPHAHIIIWLLQDTSHPTPDFINRFISAEIPDPNEDPLGYALVAEHMMHGPCGSAFPHCPCMKKGRCSKGYPKPFQEVTTLTEDGFALYKRPDNGRYVEKGGVKLDNRWVVPYNMYLLKKFQAHINVEWCNKGIFIKYLFKYVTKGPDCAKVYIQRIKDGKDAPFDAESANRSWYAKRRGKGKIGRLYYVHPSVGERYYLRMLLLVVRGACTYEDLRAYRGKVHATFRQACHARGLLGDDQEWYNAFDEAAAWATSHQLRRLFVTMLLFCEVNDEATFFEKVWRFLADDIQYRYQDVIGNRQYKLPDIELRDCVLDELSLLFSRNGARIKDHSLPPRSNLTQFPPGNRLMQEELSYDVPQLLIDSKKYIANLNPEQLHAFGTIVTAVLDHTPRFFFVSGYGGTGKTYLWNAIIAHLRSQRKIVLCVASSGVASLLLPGGRTAHSRFKIPCELDDSTVCDIRRGTNLSELIECTDLIIWDEALMTHRHAFEALDRSLRDIASRQSDAAAHLVFGGKVVVLGGDLRQILPVIEGGSRSEIINAAIVNSPLWRHVLVLTLTTNMRIASSDLDPVAQQEIARFSRWVLDIGEGTIEAVAKDGETEPTWIQIPRDLLLQTTDDKISCVVRSVYADLCMKYAEPSYLCCRAILTPTNETADAVNAHIVALIPGTEREYRSCDRIQKLAPAHESYEILYPTEFLNSINGNNFPQHRLILKKGVPVMLLRNLDQAGGLCNGTRLIVLETGDTVIRAEILTGRHMGERVDIPRISLALRTTKLPFILQRRQFPIKISYAMTINKSQGQTLTAVGIYLSRPVFSHGQLYVAVSRATSRKGLSILIEDENGDCTDQTKNIVYPEILTALQPCAAIV</sequence>